<organism evidence="2 3">
    <name type="scientific">Suillus luteus UH-Slu-Lm8-n1</name>
    <dbReference type="NCBI Taxonomy" id="930992"/>
    <lineage>
        <taxon>Eukaryota</taxon>
        <taxon>Fungi</taxon>
        <taxon>Dikarya</taxon>
        <taxon>Basidiomycota</taxon>
        <taxon>Agaricomycotina</taxon>
        <taxon>Agaricomycetes</taxon>
        <taxon>Agaricomycetidae</taxon>
        <taxon>Boletales</taxon>
        <taxon>Suillineae</taxon>
        <taxon>Suillaceae</taxon>
        <taxon>Suillus</taxon>
    </lineage>
</organism>
<accession>A0A0D0AWI6</accession>
<reference evidence="3" key="2">
    <citation type="submission" date="2015-01" db="EMBL/GenBank/DDBJ databases">
        <title>Evolutionary Origins and Diversification of the Mycorrhizal Mutualists.</title>
        <authorList>
            <consortium name="DOE Joint Genome Institute"/>
            <consortium name="Mycorrhizal Genomics Consortium"/>
            <person name="Kohler A."/>
            <person name="Kuo A."/>
            <person name="Nagy L.G."/>
            <person name="Floudas D."/>
            <person name="Copeland A."/>
            <person name="Barry K.W."/>
            <person name="Cichocki N."/>
            <person name="Veneault-Fourrey C."/>
            <person name="LaButti K."/>
            <person name="Lindquist E.A."/>
            <person name="Lipzen A."/>
            <person name="Lundell T."/>
            <person name="Morin E."/>
            <person name="Murat C."/>
            <person name="Riley R."/>
            <person name="Ohm R."/>
            <person name="Sun H."/>
            <person name="Tunlid A."/>
            <person name="Henrissat B."/>
            <person name="Grigoriev I.V."/>
            <person name="Hibbett D.S."/>
            <person name="Martin F."/>
        </authorList>
    </citation>
    <scope>NUCLEOTIDE SEQUENCE [LARGE SCALE GENOMIC DNA]</scope>
    <source>
        <strain evidence="3">UH-Slu-Lm8-n1</strain>
    </source>
</reference>
<keyword evidence="1" id="KW-1133">Transmembrane helix</keyword>
<keyword evidence="3" id="KW-1185">Reference proteome</keyword>
<reference evidence="2 3" key="1">
    <citation type="submission" date="2014-04" db="EMBL/GenBank/DDBJ databases">
        <authorList>
            <consortium name="DOE Joint Genome Institute"/>
            <person name="Kuo A."/>
            <person name="Ruytinx J."/>
            <person name="Rineau F."/>
            <person name="Colpaert J."/>
            <person name="Kohler A."/>
            <person name="Nagy L.G."/>
            <person name="Floudas D."/>
            <person name="Copeland A."/>
            <person name="Barry K.W."/>
            <person name="Cichocki N."/>
            <person name="Veneault-Fourrey C."/>
            <person name="LaButti K."/>
            <person name="Lindquist E.A."/>
            <person name="Lipzen A."/>
            <person name="Lundell T."/>
            <person name="Morin E."/>
            <person name="Murat C."/>
            <person name="Sun H."/>
            <person name="Tunlid A."/>
            <person name="Henrissat B."/>
            <person name="Grigoriev I.V."/>
            <person name="Hibbett D.S."/>
            <person name="Martin F."/>
            <person name="Nordberg H.P."/>
            <person name="Cantor M.N."/>
            <person name="Hua S.X."/>
        </authorList>
    </citation>
    <scope>NUCLEOTIDE SEQUENCE [LARGE SCALE GENOMIC DNA]</scope>
    <source>
        <strain evidence="2 3">UH-Slu-Lm8-n1</strain>
    </source>
</reference>
<feature type="transmembrane region" description="Helical" evidence="1">
    <location>
        <begin position="20"/>
        <end position="40"/>
    </location>
</feature>
<dbReference type="EMBL" id="KN835164">
    <property type="protein sequence ID" value="KIK46021.1"/>
    <property type="molecule type" value="Genomic_DNA"/>
</dbReference>
<dbReference type="AlphaFoldDB" id="A0A0D0AWI6"/>
<proteinExistence type="predicted"/>
<evidence type="ECO:0000256" key="1">
    <source>
        <dbReference type="SAM" id="Phobius"/>
    </source>
</evidence>
<sequence>MQEIGDGTHPTALVEVGQALYVLLSASIFEANFVTLIINYGNHARFLPSRTGIRQAL</sequence>
<evidence type="ECO:0000313" key="3">
    <source>
        <dbReference type="Proteomes" id="UP000054485"/>
    </source>
</evidence>
<gene>
    <name evidence="2" type="ORF">CY34DRAFT_800893</name>
</gene>
<dbReference type="HOGENOM" id="CLU_2998025_0_0_1"/>
<name>A0A0D0AWI6_9AGAM</name>
<keyword evidence="1" id="KW-0472">Membrane</keyword>
<dbReference type="Proteomes" id="UP000054485">
    <property type="component" value="Unassembled WGS sequence"/>
</dbReference>
<protein>
    <submittedName>
        <fullName evidence="2">Uncharacterized protein</fullName>
    </submittedName>
</protein>
<dbReference type="InParanoid" id="A0A0D0AWI6"/>
<evidence type="ECO:0000313" key="2">
    <source>
        <dbReference type="EMBL" id="KIK46021.1"/>
    </source>
</evidence>
<keyword evidence="1" id="KW-0812">Transmembrane</keyword>